<evidence type="ECO:0000313" key="3">
    <source>
        <dbReference type="EMBL" id="PCG72987.1"/>
    </source>
</evidence>
<dbReference type="STRING" id="7102.A0A2A4JLQ3"/>
<dbReference type="AlphaFoldDB" id="A0A2A4JLQ3"/>
<dbReference type="PROSITE" id="PS00028">
    <property type="entry name" value="ZINC_FINGER_C2H2_1"/>
    <property type="match status" value="2"/>
</dbReference>
<dbReference type="EMBL" id="NWSH01001037">
    <property type="protein sequence ID" value="PCG72987.1"/>
    <property type="molecule type" value="Genomic_DNA"/>
</dbReference>
<dbReference type="InterPro" id="IPR013087">
    <property type="entry name" value="Znf_C2H2_type"/>
</dbReference>
<sequence>MESSPLIEKLKVYGVGRRKLDDIIFINDKPPPRLGVYDFDEENLCHEVIQSTCNIPGCDFTSESLLEFENHYNSSHRYSCAQCKKILPSPHLLDLHIQESHDSFFAVLAERRPAYSCYIEECKQKFLNPNDRLQHCVEEHKLPKDFRFETKPKKVKKKTKTKQKTDENAMCMELDNESTSEGKNKLVLATSKQKTFVKYSGRKFTKSDANKPSKDVNMDEVMADLKESLPE</sequence>
<feature type="region of interest" description="Disordered" evidence="1">
    <location>
        <begin position="205"/>
        <end position="231"/>
    </location>
</feature>
<evidence type="ECO:0000259" key="2">
    <source>
        <dbReference type="PROSITE" id="PS00028"/>
    </source>
</evidence>
<feature type="domain" description="C2H2-type" evidence="2">
    <location>
        <begin position="117"/>
        <end position="140"/>
    </location>
</feature>
<dbReference type="PANTHER" id="PTHR21354:SF0">
    <property type="entry name" value="ZINC FINGER PROTEIN 511"/>
    <property type="match status" value="1"/>
</dbReference>
<name>A0A2A4JLQ3_HELVI</name>
<gene>
    <name evidence="3" type="ORF">B5V51_262</name>
</gene>
<feature type="domain" description="C2H2-type" evidence="2">
    <location>
        <begin position="80"/>
        <end position="101"/>
    </location>
</feature>
<dbReference type="InterPro" id="IPR039258">
    <property type="entry name" value="ZNF511"/>
</dbReference>
<protein>
    <recommendedName>
        <fullName evidence="2">C2H2-type domain-containing protein</fullName>
    </recommendedName>
</protein>
<proteinExistence type="predicted"/>
<organism evidence="3">
    <name type="scientific">Heliothis virescens</name>
    <name type="common">Tobacco budworm moth</name>
    <dbReference type="NCBI Taxonomy" id="7102"/>
    <lineage>
        <taxon>Eukaryota</taxon>
        <taxon>Metazoa</taxon>
        <taxon>Ecdysozoa</taxon>
        <taxon>Arthropoda</taxon>
        <taxon>Hexapoda</taxon>
        <taxon>Insecta</taxon>
        <taxon>Pterygota</taxon>
        <taxon>Neoptera</taxon>
        <taxon>Endopterygota</taxon>
        <taxon>Lepidoptera</taxon>
        <taxon>Glossata</taxon>
        <taxon>Ditrysia</taxon>
        <taxon>Noctuoidea</taxon>
        <taxon>Noctuidae</taxon>
        <taxon>Heliothinae</taxon>
        <taxon>Heliothis</taxon>
    </lineage>
</organism>
<dbReference type="SMART" id="SM00355">
    <property type="entry name" value="ZnF_C2H2"/>
    <property type="match status" value="3"/>
</dbReference>
<evidence type="ECO:0000256" key="1">
    <source>
        <dbReference type="SAM" id="MobiDB-lite"/>
    </source>
</evidence>
<accession>A0A2A4JLQ3</accession>
<reference evidence="3" key="1">
    <citation type="submission" date="2017-09" db="EMBL/GenBank/DDBJ databases">
        <title>Contemporary evolution of a Lepidopteran species, Heliothis virescens, in response to modern agricultural practices.</title>
        <authorList>
            <person name="Fritz M.L."/>
            <person name="Deyonke A.M."/>
            <person name="Papanicolaou A."/>
            <person name="Micinski S."/>
            <person name="Westbrook J."/>
            <person name="Gould F."/>
        </authorList>
    </citation>
    <scope>NUCLEOTIDE SEQUENCE [LARGE SCALE GENOMIC DNA]</scope>
    <source>
        <strain evidence="3">HvINT-</strain>
        <tissue evidence="3">Whole body</tissue>
    </source>
</reference>
<comment type="caution">
    <text evidence="3">The sequence shown here is derived from an EMBL/GenBank/DDBJ whole genome shotgun (WGS) entry which is preliminary data.</text>
</comment>
<dbReference type="PANTHER" id="PTHR21354">
    <property type="entry name" value="ZINC FINGER PROTEIN 511"/>
    <property type="match status" value="1"/>
</dbReference>